<gene>
    <name evidence="2" type="ORF">NYPRO_LOCUS25664</name>
</gene>
<proteinExistence type="predicted"/>
<comment type="caution">
    <text evidence="2">The sequence shown here is derived from an EMBL/GenBank/DDBJ whole genome shotgun (WGS) entry which is preliminary data.</text>
</comment>
<evidence type="ECO:0000313" key="3">
    <source>
        <dbReference type="Proteomes" id="UP000645828"/>
    </source>
</evidence>
<feature type="compositionally biased region" description="Basic residues" evidence="1">
    <location>
        <begin position="16"/>
        <end position="26"/>
    </location>
</feature>
<evidence type="ECO:0000256" key="1">
    <source>
        <dbReference type="SAM" id="MobiDB-lite"/>
    </source>
</evidence>
<dbReference type="Proteomes" id="UP000645828">
    <property type="component" value="Unassembled WGS sequence"/>
</dbReference>
<feature type="compositionally biased region" description="Basic and acidic residues" evidence="1">
    <location>
        <begin position="27"/>
        <end position="40"/>
    </location>
</feature>
<dbReference type="EMBL" id="CAJHUB010000775">
    <property type="protein sequence ID" value="CAD7692870.1"/>
    <property type="molecule type" value="Genomic_DNA"/>
</dbReference>
<protein>
    <submittedName>
        <fullName evidence="2">(raccoon dog) hypothetical protein</fullName>
    </submittedName>
</protein>
<feature type="region of interest" description="Disordered" evidence="1">
    <location>
        <begin position="15"/>
        <end position="58"/>
    </location>
</feature>
<keyword evidence="3" id="KW-1185">Reference proteome</keyword>
<dbReference type="AlphaFoldDB" id="A0A811ZWM2"/>
<accession>A0A811ZWM2</accession>
<organism evidence="2 3">
    <name type="scientific">Nyctereutes procyonoides</name>
    <name type="common">Raccoon dog</name>
    <name type="synonym">Canis procyonoides</name>
    <dbReference type="NCBI Taxonomy" id="34880"/>
    <lineage>
        <taxon>Eukaryota</taxon>
        <taxon>Metazoa</taxon>
        <taxon>Chordata</taxon>
        <taxon>Craniata</taxon>
        <taxon>Vertebrata</taxon>
        <taxon>Euteleostomi</taxon>
        <taxon>Mammalia</taxon>
        <taxon>Eutheria</taxon>
        <taxon>Laurasiatheria</taxon>
        <taxon>Carnivora</taxon>
        <taxon>Caniformia</taxon>
        <taxon>Canidae</taxon>
        <taxon>Nyctereutes</taxon>
    </lineage>
</organism>
<evidence type="ECO:0000313" key="2">
    <source>
        <dbReference type="EMBL" id="CAD7692870.1"/>
    </source>
</evidence>
<sequence>MRSYGWALIQHDRCPYKKKRVGHRHTQREDHVKTEGEGGRRKPGRGLPEKPTLPTSSS</sequence>
<name>A0A811ZWM2_NYCPR</name>
<reference evidence="2" key="1">
    <citation type="submission" date="2020-12" db="EMBL/GenBank/DDBJ databases">
        <authorList>
            <consortium name="Molecular Ecology Group"/>
        </authorList>
    </citation>
    <scope>NUCLEOTIDE SEQUENCE</scope>
    <source>
        <strain evidence="2">TBG_1078</strain>
    </source>
</reference>